<evidence type="ECO:0000313" key="8">
    <source>
        <dbReference type="Proteomes" id="UP001232725"/>
    </source>
</evidence>
<dbReference type="CDD" id="cd02932">
    <property type="entry name" value="OYE_YqiM_FMN"/>
    <property type="match status" value="1"/>
</dbReference>
<evidence type="ECO:0000259" key="6">
    <source>
        <dbReference type="Pfam" id="PF00724"/>
    </source>
</evidence>
<evidence type="ECO:0000256" key="4">
    <source>
        <dbReference type="ARBA" id="ARBA00022857"/>
    </source>
</evidence>
<dbReference type="PANTHER" id="PTHR43303">
    <property type="entry name" value="NADPH DEHYDROGENASE C23G7.10C-RELATED"/>
    <property type="match status" value="1"/>
</dbReference>
<evidence type="ECO:0000313" key="7">
    <source>
        <dbReference type="EMBL" id="MDP5226450.1"/>
    </source>
</evidence>
<comment type="cofactor">
    <cofactor evidence="1">
        <name>FMN</name>
        <dbReference type="ChEBI" id="CHEBI:58210"/>
    </cofactor>
</comment>
<evidence type="ECO:0000256" key="2">
    <source>
        <dbReference type="ARBA" id="ARBA00022630"/>
    </source>
</evidence>
<gene>
    <name evidence="7" type="ORF">Q9R02_04700</name>
</gene>
<organism evidence="7 8">
    <name type="scientific">Arthrobacter horti</name>
    <dbReference type="NCBI Taxonomy" id="3068273"/>
    <lineage>
        <taxon>Bacteria</taxon>
        <taxon>Bacillati</taxon>
        <taxon>Actinomycetota</taxon>
        <taxon>Actinomycetes</taxon>
        <taxon>Micrococcales</taxon>
        <taxon>Micrococcaceae</taxon>
        <taxon>Arthrobacter</taxon>
    </lineage>
</organism>
<dbReference type="PANTHER" id="PTHR43303:SF4">
    <property type="entry name" value="NADPH DEHYDROGENASE C23G7.10C-RELATED"/>
    <property type="match status" value="1"/>
</dbReference>
<dbReference type="InterPro" id="IPR001155">
    <property type="entry name" value="OxRdtase_FMN_N"/>
</dbReference>
<dbReference type="InterPro" id="IPR013785">
    <property type="entry name" value="Aldolase_TIM"/>
</dbReference>
<keyword evidence="5" id="KW-0560">Oxidoreductase</keyword>
<evidence type="ECO:0000256" key="1">
    <source>
        <dbReference type="ARBA" id="ARBA00001917"/>
    </source>
</evidence>
<dbReference type="Gene3D" id="3.20.20.70">
    <property type="entry name" value="Aldolase class I"/>
    <property type="match status" value="1"/>
</dbReference>
<reference evidence="7 8" key="1">
    <citation type="submission" date="2023-08" db="EMBL/GenBank/DDBJ databases">
        <title>Arthrobacter horti sp. nov., isolated from forest soil.</title>
        <authorList>
            <person name="Park M."/>
        </authorList>
    </citation>
    <scope>NUCLEOTIDE SEQUENCE [LARGE SCALE GENOMIC DNA]</scope>
    <source>
        <strain evidence="7 8">YJM1</strain>
    </source>
</reference>
<sequence length="378" mass="40335">MSTLFTEASLSAPSGRLTLRNRTFLAPMCMYSVDARDGVPTPWHLVHLGARAAGGFGMVIAEATAVVPEGRISPEDLGLWNDEQVEAFKPITAFIKSQGAAAGVQLAHAGGKASTYGWIPRWHSQGLSGSVPVDDGGWVTVAPSVTTVHGLAESHELTVEEIRESVQAWAAAARRADEAGFDFIQLHAAHGYLIHQFLSPLTNTRTDEYGGSYEGRTRYVREVAEAVRAAWPAEKPLGIRFSGSDWVEGGWTVEETARLAVELRAAGVSVFDVSSAGIGAYHGPTGPGYQIALADHVKRALVADAAERGAAYDSFVTTVGMITTAQQAEQVLVNGQADGVSVARAALKEPNWPALAERSLGGSVEDSPFAQQYWRAHW</sequence>
<evidence type="ECO:0000256" key="3">
    <source>
        <dbReference type="ARBA" id="ARBA00022643"/>
    </source>
</evidence>
<dbReference type="Pfam" id="PF00724">
    <property type="entry name" value="Oxidored_FMN"/>
    <property type="match status" value="1"/>
</dbReference>
<feature type="domain" description="NADH:flavin oxidoreductase/NADH oxidase N-terminal" evidence="6">
    <location>
        <begin position="15"/>
        <end position="358"/>
    </location>
</feature>
<accession>A0ABT9ILK9</accession>
<keyword evidence="3" id="KW-0288">FMN</keyword>
<evidence type="ECO:0000256" key="5">
    <source>
        <dbReference type="ARBA" id="ARBA00023002"/>
    </source>
</evidence>
<dbReference type="SUPFAM" id="SSF51395">
    <property type="entry name" value="FMN-linked oxidoreductases"/>
    <property type="match status" value="1"/>
</dbReference>
<keyword evidence="8" id="KW-1185">Reference proteome</keyword>
<dbReference type="EMBL" id="JAVALS010000002">
    <property type="protein sequence ID" value="MDP5226450.1"/>
    <property type="molecule type" value="Genomic_DNA"/>
</dbReference>
<name>A0ABT9ILK9_9MICC</name>
<dbReference type="InterPro" id="IPR044152">
    <property type="entry name" value="YqjM-like"/>
</dbReference>
<dbReference type="RefSeq" id="WP_305995498.1">
    <property type="nucleotide sequence ID" value="NZ_JAVALS010000002.1"/>
</dbReference>
<keyword evidence="4" id="KW-0521">NADP</keyword>
<comment type="caution">
    <text evidence="7">The sequence shown here is derived from an EMBL/GenBank/DDBJ whole genome shotgun (WGS) entry which is preliminary data.</text>
</comment>
<protein>
    <submittedName>
        <fullName evidence="7">NADH:flavin oxidoreductase/NADH oxidase</fullName>
    </submittedName>
</protein>
<dbReference type="Proteomes" id="UP001232725">
    <property type="component" value="Unassembled WGS sequence"/>
</dbReference>
<proteinExistence type="predicted"/>
<keyword evidence="2" id="KW-0285">Flavoprotein</keyword>